<feature type="region of interest" description="Disordered" evidence="1">
    <location>
        <begin position="79"/>
        <end position="560"/>
    </location>
</feature>
<reference evidence="2 3" key="1">
    <citation type="submission" date="2024-01" db="EMBL/GenBank/DDBJ databases">
        <title>Complete genome of Cladobotryum mycophilum ATHUM6906.</title>
        <authorList>
            <person name="Christinaki A.C."/>
            <person name="Myridakis A.I."/>
            <person name="Kouvelis V.N."/>
        </authorList>
    </citation>
    <scope>NUCLEOTIDE SEQUENCE [LARGE SCALE GENOMIC DNA]</scope>
    <source>
        <strain evidence="2 3">ATHUM6906</strain>
    </source>
</reference>
<feature type="compositionally biased region" description="Basic and acidic residues" evidence="1">
    <location>
        <begin position="116"/>
        <end position="126"/>
    </location>
</feature>
<feature type="compositionally biased region" description="Basic and acidic residues" evidence="1">
    <location>
        <begin position="88"/>
        <end position="101"/>
    </location>
</feature>
<dbReference type="EMBL" id="JAVFKD010000002">
    <property type="protein sequence ID" value="KAK5997098.1"/>
    <property type="molecule type" value="Genomic_DNA"/>
</dbReference>
<feature type="compositionally biased region" description="Polar residues" evidence="1">
    <location>
        <begin position="511"/>
        <end position="521"/>
    </location>
</feature>
<evidence type="ECO:0000313" key="2">
    <source>
        <dbReference type="EMBL" id="KAK5997098.1"/>
    </source>
</evidence>
<feature type="compositionally biased region" description="Low complexity" evidence="1">
    <location>
        <begin position="471"/>
        <end position="480"/>
    </location>
</feature>
<evidence type="ECO:0000313" key="3">
    <source>
        <dbReference type="Proteomes" id="UP001338125"/>
    </source>
</evidence>
<proteinExistence type="predicted"/>
<evidence type="ECO:0000256" key="1">
    <source>
        <dbReference type="SAM" id="MobiDB-lite"/>
    </source>
</evidence>
<feature type="compositionally biased region" description="Polar residues" evidence="1">
    <location>
        <begin position="127"/>
        <end position="137"/>
    </location>
</feature>
<feature type="compositionally biased region" description="Basic and acidic residues" evidence="1">
    <location>
        <begin position="383"/>
        <end position="395"/>
    </location>
</feature>
<protein>
    <submittedName>
        <fullName evidence="2">Uncharacterized protein</fullName>
    </submittedName>
</protein>
<feature type="compositionally biased region" description="Pro residues" evidence="1">
    <location>
        <begin position="180"/>
        <end position="196"/>
    </location>
</feature>
<feature type="compositionally biased region" description="Polar residues" evidence="1">
    <location>
        <begin position="291"/>
        <end position="307"/>
    </location>
</feature>
<organism evidence="2 3">
    <name type="scientific">Cladobotryum mycophilum</name>
    <dbReference type="NCBI Taxonomy" id="491253"/>
    <lineage>
        <taxon>Eukaryota</taxon>
        <taxon>Fungi</taxon>
        <taxon>Dikarya</taxon>
        <taxon>Ascomycota</taxon>
        <taxon>Pezizomycotina</taxon>
        <taxon>Sordariomycetes</taxon>
        <taxon>Hypocreomycetidae</taxon>
        <taxon>Hypocreales</taxon>
        <taxon>Hypocreaceae</taxon>
        <taxon>Cladobotryum</taxon>
    </lineage>
</organism>
<name>A0ABR0SY88_9HYPO</name>
<feature type="compositionally biased region" description="Basic and acidic residues" evidence="1">
    <location>
        <begin position="138"/>
        <end position="175"/>
    </location>
</feature>
<feature type="compositionally biased region" description="Basic and acidic residues" evidence="1">
    <location>
        <begin position="332"/>
        <end position="351"/>
    </location>
</feature>
<sequence>MEAAAKTVELLTQRILPEKPHHLSFDEEWRYSPSNEAKTFEEWNHPRLQYLTLVSEADRGVLLTRSDYDMREEVKPAPRDVNALAKGNSEKKKLSLSDYRNKKTVTTSTSPPEPSVARKRDSERASNPHSAPSSDSRSTSEHKSASDARKSDRSKARESDPSVDGKQRQARDLTLDMRLPPKPPPKHPLPPRPPSPGTRKRVADTDEESRPQKRSKPDSGRSGDDRSQQPRDDAQRRKDRAPHGSSRDAPSHREDRSNHASSSALTNGRAALKNATGSTRTVSPAGRSRGDSVNGTRSGNTRSTPTKQDAHKPYVPPLLSPLHLSFEDREDDLSSTKPEKKRRDEYRDGPRSPRHKKLEPLRPLIKGKEAALQLRKKASLESLDGKIKEEKESPIKKKKPPADYTDDDEPLQKSLRRTFVVTLKIPKRLKSNFKRMMNLSTSRKEVPAQSQERATTEEPQNPPQARKRPVASTDAASDTTALKKPRAPDNSGSTRPPAPSTPSKKGPTAMSRVSSSNSLAQTPGEMINATPSASTAVDRRPNGQDTLKPEQGAAILRDKEQKFNVLGRKLKHDADMMMKGGRRSPNANGRSREANPRLGFVLSVESLLAFMGGFHAQNLFRSMCNKKCDPTGWASLFPFIDFLQKEIRRQEPSRRYLPLYSLLLLLHGAAIDELIKCYLTLENPSAAVRLEDILKYERMRMKVWPQIRDTNDMIDKPDLRIDVTPWATLDEITSSSIRILRRWCANEEVVWSPNDILREPVALKSG</sequence>
<gene>
    <name evidence="2" type="ORF">PT974_02450</name>
</gene>
<keyword evidence="3" id="KW-1185">Reference proteome</keyword>
<dbReference type="Proteomes" id="UP001338125">
    <property type="component" value="Unassembled WGS sequence"/>
</dbReference>
<comment type="caution">
    <text evidence="2">The sequence shown here is derived from an EMBL/GenBank/DDBJ whole genome shotgun (WGS) entry which is preliminary data.</text>
</comment>
<feature type="compositionally biased region" description="Polar residues" evidence="1">
    <location>
        <begin position="448"/>
        <end position="459"/>
    </location>
</feature>
<accession>A0ABR0SY88</accession>
<feature type="compositionally biased region" description="Basic and acidic residues" evidence="1">
    <location>
        <begin position="201"/>
        <end position="258"/>
    </location>
</feature>